<feature type="domain" description="ABC3 transporter permease C-terminal" evidence="8">
    <location>
        <begin position="278"/>
        <end position="402"/>
    </location>
</feature>
<dbReference type="OrthoDB" id="9793166at2"/>
<feature type="transmembrane region" description="Helical" evidence="7">
    <location>
        <begin position="20"/>
        <end position="44"/>
    </location>
</feature>
<gene>
    <name evidence="10" type="ordered locus">Desaci_2554</name>
</gene>
<feature type="transmembrane region" description="Helical" evidence="7">
    <location>
        <begin position="369"/>
        <end position="393"/>
    </location>
</feature>
<dbReference type="PANTHER" id="PTHR30572:SF4">
    <property type="entry name" value="ABC TRANSPORTER PERMEASE YTRF"/>
    <property type="match status" value="1"/>
</dbReference>
<reference evidence="10 11" key="1">
    <citation type="journal article" date="2012" name="J. Bacteriol.">
        <title>Complete genome sequences of Desulfosporosinus orientis DSM765T, Desulfosporosinus youngiae DSM17734T, Desulfosporosinus meridiei DSM13257T, and Desulfosporosinus acidiphilus DSM22704T.</title>
        <authorList>
            <person name="Pester M."/>
            <person name="Brambilla E."/>
            <person name="Alazard D."/>
            <person name="Rattei T."/>
            <person name="Weinmaier T."/>
            <person name="Han J."/>
            <person name="Lucas S."/>
            <person name="Lapidus A."/>
            <person name="Cheng J.F."/>
            <person name="Goodwin L."/>
            <person name="Pitluck S."/>
            <person name="Peters L."/>
            <person name="Ovchinnikova G."/>
            <person name="Teshima H."/>
            <person name="Detter J.C."/>
            <person name="Han C.S."/>
            <person name="Tapia R."/>
            <person name="Land M.L."/>
            <person name="Hauser L."/>
            <person name="Kyrpides N.C."/>
            <person name="Ivanova N.N."/>
            <person name="Pagani I."/>
            <person name="Huntmann M."/>
            <person name="Wei C.L."/>
            <person name="Davenport K.W."/>
            <person name="Daligault H."/>
            <person name="Chain P.S."/>
            <person name="Chen A."/>
            <person name="Mavromatis K."/>
            <person name="Markowitz V."/>
            <person name="Szeto E."/>
            <person name="Mikhailova N."/>
            <person name="Pati A."/>
            <person name="Wagner M."/>
            <person name="Woyke T."/>
            <person name="Ollivier B."/>
            <person name="Klenk H.P."/>
            <person name="Spring S."/>
            <person name="Loy A."/>
        </authorList>
    </citation>
    <scope>NUCLEOTIDE SEQUENCE [LARGE SCALE GENOMIC DNA]</scope>
    <source>
        <strain evidence="11">DSM 22704 / JCM 16185 / SJ4</strain>
    </source>
</reference>
<keyword evidence="5 7" id="KW-0472">Membrane</keyword>
<feature type="transmembrane region" description="Helical" evidence="7">
    <location>
        <begin position="451"/>
        <end position="472"/>
    </location>
</feature>
<feature type="transmembrane region" description="Helical" evidence="7">
    <location>
        <begin position="732"/>
        <end position="753"/>
    </location>
</feature>
<keyword evidence="3 7" id="KW-0812">Transmembrane</keyword>
<dbReference type="eggNOG" id="COG0577">
    <property type="taxonomic scope" value="Bacteria"/>
</dbReference>
<dbReference type="InterPro" id="IPR025857">
    <property type="entry name" value="MacB_PCD"/>
</dbReference>
<evidence type="ECO:0000256" key="2">
    <source>
        <dbReference type="ARBA" id="ARBA00022475"/>
    </source>
</evidence>
<dbReference type="STRING" id="646529.Desaci_2554"/>
<comment type="similarity">
    <text evidence="6">Belongs to the ABC-4 integral membrane protein family.</text>
</comment>
<feature type="domain" description="MacB-like periplasmic core" evidence="9">
    <location>
        <begin position="19"/>
        <end position="239"/>
    </location>
</feature>
<dbReference type="InterPro" id="IPR003838">
    <property type="entry name" value="ABC3_permease_C"/>
</dbReference>
<proteinExistence type="inferred from homology"/>
<feature type="domain" description="ABC3 transporter permease C-terminal" evidence="8">
    <location>
        <begin position="736"/>
        <end position="855"/>
    </location>
</feature>
<name>I4D6S0_DESAJ</name>
<dbReference type="GO" id="GO:0022857">
    <property type="term" value="F:transmembrane transporter activity"/>
    <property type="evidence" value="ECO:0007669"/>
    <property type="project" value="TreeGrafter"/>
</dbReference>
<dbReference type="RefSeq" id="WP_014827492.1">
    <property type="nucleotide sequence ID" value="NC_018068.1"/>
</dbReference>
<feature type="transmembrane region" description="Helical" evidence="7">
    <location>
        <begin position="323"/>
        <end position="349"/>
    </location>
</feature>
<evidence type="ECO:0000256" key="1">
    <source>
        <dbReference type="ARBA" id="ARBA00004651"/>
    </source>
</evidence>
<evidence type="ECO:0000256" key="5">
    <source>
        <dbReference type="ARBA" id="ARBA00023136"/>
    </source>
</evidence>
<protein>
    <submittedName>
        <fullName evidence="10">ABC-type antimicrobial peptide transport system, permease component</fullName>
    </submittedName>
</protein>
<dbReference type="InterPro" id="IPR050250">
    <property type="entry name" value="Macrolide_Exporter_MacB"/>
</dbReference>
<keyword evidence="2" id="KW-1003">Cell membrane</keyword>
<dbReference type="HOGENOM" id="CLU_010964_2_0_9"/>
<organism evidence="10 11">
    <name type="scientific">Desulfosporosinus acidiphilus (strain DSM 22704 / JCM 16185 / SJ4)</name>
    <dbReference type="NCBI Taxonomy" id="646529"/>
    <lineage>
        <taxon>Bacteria</taxon>
        <taxon>Bacillati</taxon>
        <taxon>Bacillota</taxon>
        <taxon>Clostridia</taxon>
        <taxon>Eubacteriales</taxon>
        <taxon>Desulfitobacteriaceae</taxon>
        <taxon>Desulfosporosinus</taxon>
    </lineage>
</organism>
<dbReference type="Pfam" id="PF02687">
    <property type="entry name" value="FtsX"/>
    <property type="match status" value="2"/>
</dbReference>
<dbReference type="Proteomes" id="UP000002892">
    <property type="component" value="Chromosome"/>
</dbReference>
<dbReference type="AlphaFoldDB" id="I4D6S0"/>
<evidence type="ECO:0000313" key="10">
    <source>
        <dbReference type="EMBL" id="AFM41494.1"/>
    </source>
</evidence>
<evidence type="ECO:0000256" key="3">
    <source>
        <dbReference type="ARBA" id="ARBA00022692"/>
    </source>
</evidence>
<evidence type="ECO:0000256" key="6">
    <source>
        <dbReference type="ARBA" id="ARBA00038076"/>
    </source>
</evidence>
<feature type="transmembrane region" description="Helical" evidence="7">
    <location>
        <begin position="271"/>
        <end position="292"/>
    </location>
</feature>
<sequence length="864" mass="94070">MNIFNKVALQGLKKSRTRTFVTIIGVVLSAALITAVASFGVSLLNYMANGAAQKYGGWDVEFEDVNSSFVAKQASNNNVSNTATFENIGYAKLEGGKNPKKPYLLIAGFSKKAFAALPIELVSGRLPKNGGEILVSGSVMTKGGVQFKVGDMLTLDVGNRMNGNEKLGQSDPYTAESETLVPQDERTYTVVGICQTPHFEENSAPGYTLITTADAPGTADDLSLFVTLKNPRDVHAYAQKTAGSHAYILNNDLLRFMGLSDDPGDKVFNDLLYSSGSIVVFIIMIGSIFLIYNSFNISLNERTYQFGILSSVGATAKQLRHCVLFEGLCIGAVGIPIGVIVGIGSMGLVLDLVAKNFGNVLYSNVPLTLTVSAPAIIGAAAVSMVTILISAYIPARKAANMPVMECIRQTNEVKVEAKAIKTSKPAQHIFGLEGTLALKNSKRNKGRYRSIVLSLVLSIVLFVSASAFVTYLKQASEQAKAVSNYDISFGTQDMNDSKMLQLYDKLKTAAGITDSSYQVVMKYSCSAKASDLSDAYWESAGVHSSNETVNLPMQIQFLDDRTYLKIIKGLGLSEKEYTGQNAKLIAVAKVQGHSNWEEKVGQIKDIFKNSSLYFTIAPKINSEPKTEHGQNVSITIVNTVPPDTPAVTGMSMLSPYTIMGMAPYSLKEKLVHSETASNIRVKGMTFRSMNPSQSVAEMKMMIQGEGITASYLLLNSSEIFDQNRNMIFIANVFAYTFIIMISLIAAANVFNTISTNIKLRRRELAMLRSVGMSDRDFNKMMCFECAFYGERALLVGLPLAIIFSWLIYKGMVAGGADNINFVFPWGSIGISVFSVLFVVFITMLYAISKIKKENIIDALRDDMN</sequence>
<feature type="transmembrane region" description="Helical" evidence="7">
    <location>
        <begin position="785"/>
        <end position="808"/>
    </location>
</feature>
<dbReference type="KEGG" id="dai:Desaci_2554"/>
<evidence type="ECO:0000256" key="4">
    <source>
        <dbReference type="ARBA" id="ARBA00022989"/>
    </source>
</evidence>
<evidence type="ECO:0000259" key="9">
    <source>
        <dbReference type="Pfam" id="PF12704"/>
    </source>
</evidence>
<keyword evidence="4 7" id="KW-1133">Transmembrane helix</keyword>
<evidence type="ECO:0000256" key="7">
    <source>
        <dbReference type="SAM" id="Phobius"/>
    </source>
</evidence>
<keyword evidence="11" id="KW-1185">Reference proteome</keyword>
<dbReference type="Pfam" id="PF12704">
    <property type="entry name" value="MacB_PCD"/>
    <property type="match status" value="1"/>
</dbReference>
<comment type="subcellular location">
    <subcellularLocation>
        <location evidence="1">Cell membrane</location>
        <topology evidence="1">Multi-pass membrane protein</topology>
    </subcellularLocation>
</comment>
<dbReference type="EMBL" id="CP003639">
    <property type="protein sequence ID" value="AFM41494.1"/>
    <property type="molecule type" value="Genomic_DNA"/>
</dbReference>
<evidence type="ECO:0000313" key="11">
    <source>
        <dbReference type="Proteomes" id="UP000002892"/>
    </source>
</evidence>
<feature type="transmembrane region" description="Helical" evidence="7">
    <location>
        <begin position="828"/>
        <end position="847"/>
    </location>
</feature>
<accession>I4D6S0</accession>
<dbReference type="GO" id="GO:0005886">
    <property type="term" value="C:plasma membrane"/>
    <property type="evidence" value="ECO:0007669"/>
    <property type="project" value="UniProtKB-SubCell"/>
</dbReference>
<evidence type="ECO:0000259" key="8">
    <source>
        <dbReference type="Pfam" id="PF02687"/>
    </source>
</evidence>
<dbReference type="PANTHER" id="PTHR30572">
    <property type="entry name" value="MEMBRANE COMPONENT OF TRANSPORTER-RELATED"/>
    <property type="match status" value="1"/>
</dbReference>